<dbReference type="Proteomes" id="UP000326924">
    <property type="component" value="Unassembled WGS sequence"/>
</dbReference>
<gene>
    <name evidence="3" type="ORF">FN846DRAFT_888565</name>
</gene>
<feature type="coiled-coil region" evidence="1">
    <location>
        <begin position="150"/>
        <end position="251"/>
    </location>
</feature>
<accession>A0A5J5F2Z5</accession>
<protein>
    <recommendedName>
        <fullName evidence="2">Fungal-type protein kinase domain-containing protein</fullName>
    </recommendedName>
</protein>
<keyword evidence="1" id="KW-0175">Coiled coil</keyword>
<dbReference type="SUPFAM" id="SSF56112">
    <property type="entry name" value="Protein kinase-like (PK-like)"/>
    <property type="match status" value="1"/>
</dbReference>
<dbReference type="Gene3D" id="1.10.510.10">
    <property type="entry name" value="Transferase(Phosphotransferase) domain 1"/>
    <property type="match status" value="1"/>
</dbReference>
<evidence type="ECO:0000313" key="4">
    <source>
        <dbReference type="Proteomes" id="UP000326924"/>
    </source>
</evidence>
<organism evidence="3 4">
    <name type="scientific">Sphaerosporella brunnea</name>
    <dbReference type="NCBI Taxonomy" id="1250544"/>
    <lineage>
        <taxon>Eukaryota</taxon>
        <taxon>Fungi</taxon>
        <taxon>Dikarya</taxon>
        <taxon>Ascomycota</taxon>
        <taxon>Pezizomycotina</taxon>
        <taxon>Pezizomycetes</taxon>
        <taxon>Pezizales</taxon>
        <taxon>Pyronemataceae</taxon>
        <taxon>Sphaerosporella</taxon>
    </lineage>
</organism>
<feature type="coiled-coil region" evidence="1">
    <location>
        <begin position="82"/>
        <end position="121"/>
    </location>
</feature>
<dbReference type="InterPro" id="IPR040976">
    <property type="entry name" value="Pkinase_fungal"/>
</dbReference>
<dbReference type="Gene3D" id="1.10.287.1490">
    <property type="match status" value="1"/>
</dbReference>
<name>A0A5J5F2Z5_9PEZI</name>
<evidence type="ECO:0000256" key="1">
    <source>
        <dbReference type="SAM" id="Coils"/>
    </source>
</evidence>
<evidence type="ECO:0000313" key="3">
    <source>
        <dbReference type="EMBL" id="KAA8910171.1"/>
    </source>
</evidence>
<dbReference type="EMBL" id="VXIS01000049">
    <property type="protein sequence ID" value="KAA8910171.1"/>
    <property type="molecule type" value="Genomic_DNA"/>
</dbReference>
<sequence>MPIADDVLSAWFHKLSLTDDGDSPAEGPGYTSFCADLHRLFAMLNHDSMRELALQEPKKLWKVVVDNATRGYEIEIGRLRGAEEARDRNQTEMNAALRAENEALKADNAALKGENASVKAENAALKPEIVRLQAETVALKAENAALKPQIVRLQAETVALKVENAALNAENAALKAQIVRLQAETVDLKADIDRVKTDFAEKKARRKEKEQRLEQEKEKLVKEKDVLTSCNRHYITRMENMERELNAHQATRSATRAGRWLALKQNKGFQIDDLPLKDLDELSRAETVLVNTLLNIDFPTEISMYNPIVLVTISAPRSRRSDTAATWSRCHHSIPRVHVCGSHPLDPRRSPCAARVWGPSLPVGCRYGRADATSRKAAAHRGFKIPDAMRDDLAADDNAPVSDFCKGRKSKGRRRTQERFVNRSNRAVSIPEVMAVKRLVQNAYPLVLAPRGRSFNPVTDSTTGVSDEINMLLKIDKLGAPTTLPIILNHTADFKELGTIPVGKPGSHDLKSSAVRQVLHDVLDALVWLHSHNIVHRDVRWDNIVGVENAGRPIKGILIDLGEAVDISDRRRAHYFRGGYTCCPLRLMQGTVETEGPYHPVPAYDYAAWLLLVNSLMYPKPWMTALRASGKVLCKNSTEQRKMIRFWEELMVIDGWDRFYRAAVEESVDGLRRLTGFVH</sequence>
<reference evidence="3 4" key="1">
    <citation type="submission" date="2019-09" db="EMBL/GenBank/DDBJ databases">
        <title>Draft genome of the ectomycorrhizal ascomycete Sphaerosporella brunnea.</title>
        <authorList>
            <consortium name="DOE Joint Genome Institute"/>
            <person name="Benucci G.M."/>
            <person name="Marozzi G."/>
            <person name="Antonielli L."/>
            <person name="Sanchez S."/>
            <person name="Marco P."/>
            <person name="Wang X."/>
            <person name="Falini L.B."/>
            <person name="Barry K."/>
            <person name="Haridas S."/>
            <person name="Lipzen A."/>
            <person name="Labutti K."/>
            <person name="Grigoriev I.V."/>
            <person name="Murat C."/>
            <person name="Martin F."/>
            <person name="Albertini E."/>
            <person name="Donnini D."/>
            <person name="Bonito G."/>
        </authorList>
    </citation>
    <scope>NUCLEOTIDE SEQUENCE [LARGE SCALE GENOMIC DNA]</scope>
    <source>
        <strain evidence="3 4">Sb_GMNB300</strain>
    </source>
</reference>
<evidence type="ECO:0000259" key="2">
    <source>
        <dbReference type="Pfam" id="PF17667"/>
    </source>
</evidence>
<dbReference type="InterPro" id="IPR011009">
    <property type="entry name" value="Kinase-like_dom_sf"/>
</dbReference>
<proteinExistence type="predicted"/>
<dbReference type="OrthoDB" id="5979581at2759"/>
<dbReference type="AlphaFoldDB" id="A0A5J5F2Z5"/>
<keyword evidence="4" id="KW-1185">Reference proteome</keyword>
<feature type="domain" description="Fungal-type protein kinase" evidence="2">
    <location>
        <begin position="496"/>
        <end position="572"/>
    </location>
</feature>
<dbReference type="Pfam" id="PF17667">
    <property type="entry name" value="Pkinase_fungal"/>
    <property type="match status" value="1"/>
</dbReference>
<dbReference type="InParanoid" id="A0A5J5F2Z5"/>
<comment type="caution">
    <text evidence="3">The sequence shown here is derived from an EMBL/GenBank/DDBJ whole genome shotgun (WGS) entry which is preliminary data.</text>
</comment>